<accession>A0A5P9NPN6</accession>
<evidence type="ECO:0000256" key="5">
    <source>
        <dbReference type="ARBA" id="ARBA00023136"/>
    </source>
</evidence>
<dbReference type="OrthoDB" id="9762978at2"/>
<feature type="transmembrane region" description="Helical" evidence="6">
    <location>
        <begin position="280"/>
        <end position="298"/>
    </location>
</feature>
<evidence type="ECO:0000259" key="7">
    <source>
        <dbReference type="Pfam" id="PF03553"/>
    </source>
</evidence>
<feature type="transmembrane region" description="Helical" evidence="6">
    <location>
        <begin position="67"/>
        <end position="91"/>
    </location>
</feature>
<name>A0A5P9NPN6_9GAMM</name>
<evidence type="ECO:0000256" key="6">
    <source>
        <dbReference type="SAM" id="Phobius"/>
    </source>
</evidence>
<dbReference type="KEGG" id="halc:EY643_17140"/>
<gene>
    <name evidence="8" type="ORF">EY643_17140</name>
</gene>
<dbReference type="InterPro" id="IPR018461">
    <property type="entry name" value="Na/H_Antiport_NhaC-like_C"/>
</dbReference>
<feature type="transmembrane region" description="Helical" evidence="6">
    <location>
        <begin position="189"/>
        <end position="207"/>
    </location>
</feature>
<dbReference type="EMBL" id="CP036422">
    <property type="protein sequence ID" value="QFU77244.1"/>
    <property type="molecule type" value="Genomic_DNA"/>
</dbReference>
<feature type="transmembrane region" description="Helical" evidence="6">
    <location>
        <begin position="385"/>
        <end position="410"/>
    </location>
</feature>
<feature type="domain" description="Na+/H+ antiporter NhaC-like C-terminal" evidence="7">
    <location>
        <begin position="158"/>
        <end position="459"/>
    </location>
</feature>
<feature type="transmembrane region" description="Helical" evidence="6">
    <location>
        <begin position="37"/>
        <end position="60"/>
    </location>
</feature>
<keyword evidence="3 6" id="KW-0812">Transmembrane</keyword>
<sequence length="462" mass="48636">MSDPNWTVLLPPLLAIGLALLTRQVYLALFTGIWLGYFLLDGGLLHSLAGAIDASVAVLASPGDAKVIVFTLVIGAFILTLERSGGVTGFIQFLERRSWVNSGRRAQWMAWLIGVVIFIESNITVLVAGTVSRPLFDRFKVAREKLAYLIDSTSAPICILIPFNAWGAFNLGLLEGLGVEEPLRVLLTAIPMNIYAIAAVLLAAYTVTRNFNPGPMAEAERRAQAGESQAVQQDLGVLQDSAAPNAWNMLLPVLCLVGAMPVFLLITGDGDMFAGSGSTSVLWASLLALTLVSVLVLWQRSMGLEELSRTWMKGAGEMLPIATVLLLALALGGVSKALGTGVYVAGMVGDTLPAWILPASLFLVSGFIAFSVGSSWGTFSIMLPIAIPIAAAMGVEPALFVAAVLSGGIFGDHGSPISDTTIVSSMASGTEHIEHVRTQLPYALIAGGVSVVGFLVLGLLFV</sequence>
<proteinExistence type="predicted"/>
<protein>
    <submittedName>
        <fullName evidence="8">C4-dicarboxylate ABC transporter</fullName>
    </submittedName>
</protein>
<dbReference type="Pfam" id="PF03553">
    <property type="entry name" value="Na_H_antiporter"/>
    <property type="match status" value="1"/>
</dbReference>
<evidence type="ECO:0000313" key="9">
    <source>
        <dbReference type="Proteomes" id="UP000326287"/>
    </source>
</evidence>
<dbReference type="Proteomes" id="UP000326287">
    <property type="component" value="Chromosome"/>
</dbReference>
<dbReference type="AlphaFoldDB" id="A0A5P9NPN6"/>
<dbReference type="RefSeq" id="WP_153240389.1">
    <property type="nucleotide sequence ID" value="NZ_CP036422.1"/>
</dbReference>
<comment type="subcellular location">
    <subcellularLocation>
        <location evidence="1">Cell membrane</location>
        <topology evidence="1">Multi-pass membrane protein</topology>
    </subcellularLocation>
</comment>
<keyword evidence="4 6" id="KW-1133">Transmembrane helix</keyword>
<dbReference type="GO" id="GO:0005886">
    <property type="term" value="C:plasma membrane"/>
    <property type="evidence" value="ECO:0007669"/>
    <property type="project" value="UniProtKB-SubCell"/>
</dbReference>
<evidence type="ECO:0000256" key="4">
    <source>
        <dbReference type="ARBA" id="ARBA00022989"/>
    </source>
</evidence>
<organism evidence="8 9">
    <name type="scientific">Halioglobus maricola</name>
    <dbReference type="NCBI Taxonomy" id="2601894"/>
    <lineage>
        <taxon>Bacteria</taxon>
        <taxon>Pseudomonadati</taxon>
        <taxon>Pseudomonadota</taxon>
        <taxon>Gammaproteobacteria</taxon>
        <taxon>Cellvibrionales</taxon>
        <taxon>Halieaceae</taxon>
        <taxon>Halioglobus</taxon>
    </lineage>
</organism>
<reference evidence="8 9" key="1">
    <citation type="submission" date="2019-02" db="EMBL/GenBank/DDBJ databases">
        <authorList>
            <person name="Li S.-H."/>
        </authorList>
    </citation>
    <scope>NUCLEOTIDE SEQUENCE [LARGE SCALE GENOMIC DNA]</scope>
    <source>
        <strain evidence="8 9">IMCC14385</strain>
    </source>
</reference>
<dbReference type="PANTHER" id="PTHR43478">
    <property type="entry name" value="NA+/H+ ANTIPORTER-RELATED"/>
    <property type="match status" value="1"/>
</dbReference>
<feature type="transmembrane region" description="Helical" evidence="6">
    <location>
        <begin position="352"/>
        <end position="373"/>
    </location>
</feature>
<evidence type="ECO:0000256" key="3">
    <source>
        <dbReference type="ARBA" id="ARBA00022692"/>
    </source>
</evidence>
<keyword evidence="5 6" id="KW-0472">Membrane</keyword>
<feature type="transmembrane region" description="Helical" evidence="6">
    <location>
        <begin position="440"/>
        <end position="461"/>
    </location>
</feature>
<feature type="transmembrane region" description="Helical" evidence="6">
    <location>
        <begin position="249"/>
        <end position="268"/>
    </location>
</feature>
<evidence type="ECO:0000256" key="1">
    <source>
        <dbReference type="ARBA" id="ARBA00004651"/>
    </source>
</evidence>
<dbReference type="PANTHER" id="PTHR43478:SF1">
    <property type="entry name" value="NA+_H+ ANTIPORTER NHAC-LIKE C-TERMINAL DOMAIN-CONTAINING PROTEIN"/>
    <property type="match status" value="1"/>
</dbReference>
<keyword evidence="9" id="KW-1185">Reference proteome</keyword>
<evidence type="ECO:0000256" key="2">
    <source>
        <dbReference type="ARBA" id="ARBA00022475"/>
    </source>
</evidence>
<feature type="transmembrane region" description="Helical" evidence="6">
    <location>
        <begin position="111"/>
        <end position="136"/>
    </location>
</feature>
<feature type="transmembrane region" description="Helical" evidence="6">
    <location>
        <begin position="319"/>
        <end position="346"/>
    </location>
</feature>
<evidence type="ECO:0000313" key="8">
    <source>
        <dbReference type="EMBL" id="QFU77244.1"/>
    </source>
</evidence>
<keyword evidence="2" id="KW-1003">Cell membrane</keyword>